<dbReference type="CDD" id="cd03801">
    <property type="entry name" value="GT4_PimA-like"/>
    <property type="match status" value="1"/>
</dbReference>
<comment type="caution">
    <text evidence="3">The sequence shown here is derived from an EMBL/GenBank/DDBJ whole genome shotgun (WGS) entry which is preliminary data.</text>
</comment>
<dbReference type="InterPro" id="IPR001296">
    <property type="entry name" value="Glyco_trans_1"/>
</dbReference>
<dbReference type="Gene3D" id="3.40.50.2000">
    <property type="entry name" value="Glycogen Phosphorylase B"/>
    <property type="match status" value="2"/>
</dbReference>
<protein>
    <submittedName>
        <fullName evidence="3">Glycosyltransferase family 4 protein</fullName>
        <ecNumber evidence="3">2.4.-.-</ecNumber>
    </submittedName>
</protein>
<dbReference type="EC" id="2.4.-.-" evidence="3"/>
<dbReference type="InterPro" id="IPR028098">
    <property type="entry name" value="Glyco_trans_4-like_N"/>
</dbReference>
<organism evidence="3 4">
    <name type="scientific">Alteromonas arenosi</name>
    <dbReference type="NCBI Taxonomy" id="3055817"/>
    <lineage>
        <taxon>Bacteria</taxon>
        <taxon>Pseudomonadati</taxon>
        <taxon>Pseudomonadota</taxon>
        <taxon>Gammaproteobacteria</taxon>
        <taxon>Alteromonadales</taxon>
        <taxon>Alteromonadaceae</taxon>
        <taxon>Alteromonas/Salinimonas group</taxon>
        <taxon>Alteromonas</taxon>
    </lineage>
</organism>
<dbReference type="Pfam" id="PF13439">
    <property type="entry name" value="Glyco_transf_4"/>
    <property type="match status" value="1"/>
</dbReference>
<dbReference type="SUPFAM" id="SSF53756">
    <property type="entry name" value="UDP-Glycosyltransferase/glycogen phosphorylase"/>
    <property type="match status" value="1"/>
</dbReference>
<evidence type="ECO:0000259" key="2">
    <source>
        <dbReference type="Pfam" id="PF13439"/>
    </source>
</evidence>
<keyword evidence="3" id="KW-0808">Transferase</keyword>
<dbReference type="Pfam" id="PF00534">
    <property type="entry name" value="Glycos_transf_1"/>
    <property type="match status" value="1"/>
</dbReference>
<feature type="domain" description="Glycosyltransferase subfamily 4-like N-terminal" evidence="2">
    <location>
        <begin position="69"/>
        <end position="182"/>
    </location>
</feature>
<feature type="domain" description="Glycosyl transferase family 1" evidence="1">
    <location>
        <begin position="201"/>
        <end position="362"/>
    </location>
</feature>
<keyword evidence="3" id="KW-0328">Glycosyltransferase</keyword>
<name>A0ABT7STY1_9ALTE</name>
<dbReference type="Proteomes" id="UP001234343">
    <property type="component" value="Unassembled WGS sequence"/>
</dbReference>
<dbReference type="GO" id="GO:0016757">
    <property type="term" value="F:glycosyltransferase activity"/>
    <property type="evidence" value="ECO:0007669"/>
    <property type="project" value="UniProtKB-KW"/>
</dbReference>
<evidence type="ECO:0000259" key="1">
    <source>
        <dbReference type="Pfam" id="PF00534"/>
    </source>
</evidence>
<evidence type="ECO:0000313" key="3">
    <source>
        <dbReference type="EMBL" id="MDM7859635.1"/>
    </source>
</evidence>
<evidence type="ECO:0000313" key="4">
    <source>
        <dbReference type="Proteomes" id="UP001234343"/>
    </source>
</evidence>
<accession>A0ABT7STY1</accession>
<keyword evidence="4" id="KW-1185">Reference proteome</keyword>
<proteinExistence type="predicted"/>
<dbReference type="PANTHER" id="PTHR12526">
    <property type="entry name" value="GLYCOSYLTRANSFERASE"/>
    <property type="match status" value="1"/>
</dbReference>
<dbReference type="EMBL" id="JAUCBP010000002">
    <property type="protein sequence ID" value="MDM7859635.1"/>
    <property type="molecule type" value="Genomic_DNA"/>
</dbReference>
<sequence>MTRDSNLPAILCVANWPSDVGYAWWLMESYWAKISQMYAGEFRTILAFPEVNQIPEVIENSPIEVTEYTFAVNNWAGIRRNMQFIRTHNIQVVYFSDYGVAKWAYLAYRLAGVKTIITHDHTPGLRTPVSGWRRFLKSMFVRNRWTGVDAAFGATEFVTRRLIDTACMKPKDCYTVQNGIRLTTEANKEEAQTSHPLVQILPKSRTIIVTAARANHYKGAAFAIDVIAELKTRSLSQPFVYVFCGDGPDLDDFRQRVEERKLQDVCYFPGRVNDIMRFFDFCAIGFQPSQGEVGYSLSIIEYMAAGLPVVVPDNPSVCGATKHDEDGRIYTATSVQQAADALQFYLEAPDKRESHGRQARQRVLNQFTLTATHAALEKAMRAVVKTP</sequence>
<gene>
    <name evidence="3" type="ORF">QTP81_03310</name>
</gene>
<dbReference type="RefSeq" id="WP_289363710.1">
    <property type="nucleotide sequence ID" value="NZ_JAUCBP010000002.1"/>
</dbReference>
<reference evidence="3 4" key="1">
    <citation type="submission" date="2023-06" db="EMBL/GenBank/DDBJ databases">
        <title>Alteromonas sp. ASW11-36 isolated from intertidal sand.</title>
        <authorList>
            <person name="Li Y."/>
        </authorList>
    </citation>
    <scope>NUCLEOTIDE SEQUENCE [LARGE SCALE GENOMIC DNA]</scope>
    <source>
        <strain evidence="3 4">ASW11-36</strain>
    </source>
</reference>